<evidence type="ECO:0008006" key="4">
    <source>
        <dbReference type="Google" id="ProtNLM"/>
    </source>
</evidence>
<dbReference type="EMBL" id="CAADFZ010000011">
    <property type="protein sequence ID" value="VFK60451.1"/>
    <property type="molecule type" value="Genomic_DNA"/>
</dbReference>
<evidence type="ECO:0000313" key="3">
    <source>
        <dbReference type="EMBL" id="VFK69269.1"/>
    </source>
</evidence>
<feature type="compositionally biased region" description="Polar residues" evidence="1">
    <location>
        <begin position="69"/>
        <end position="87"/>
    </location>
</feature>
<dbReference type="AlphaFoldDB" id="A0A451A351"/>
<evidence type="ECO:0000313" key="2">
    <source>
        <dbReference type="EMBL" id="VFK60451.1"/>
    </source>
</evidence>
<name>A0A451A351_9GAMM</name>
<reference evidence="2" key="1">
    <citation type="submission" date="2019-02" db="EMBL/GenBank/DDBJ databases">
        <authorList>
            <person name="Gruber-Vodicka R. H."/>
            <person name="Seah K. B. B."/>
        </authorList>
    </citation>
    <scope>NUCLEOTIDE SEQUENCE</scope>
    <source>
        <strain evidence="3">BECK_BY19</strain>
        <strain evidence="2">BECK_BY8</strain>
    </source>
</reference>
<evidence type="ECO:0000256" key="1">
    <source>
        <dbReference type="SAM" id="MobiDB-lite"/>
    </source>
</evidence>
<feature type="region of interest" description="Disordered" evidence="1">
    <location>
        <begin position="68"/>
        <end position="87"/>
    </location>
</feature>
<organism evidence="2">
    <name type="scientific">Candidatus Kentrum sp. UNK</name>
    <dbReference type="NCBI Taxonomy" id="2126344"/>
    <lineage>
        <taxon>Bacteria</taxon>
        <taxon>Pseudomonadati</taxon>
        <taxon>Pseudomonadota</taxon>
        <taxon>Gammaproteobacteria</taxon>
        <taxon>Candidatus Kentrum</taxon>
    </lineage>
</organism>
<sequence length="87" mass="10053">MSMVNFNPDARAEFLEAVKYYEACQPGLGRRFRLAVESELDRIREMPLGFRVLHAPFRRCLVRKFASSKKLQNQSPGQGMNNHQTLP</sequence>
<gene>
    <name evidence="2" type="ORF">BECKUNK1418G_GA0071005_101150</name>
    <name evidence="3" type="ORF">BECKUNK1418H_GA0071006_101249</name>
</gene>
<accession>A0A451A351</accession>
<dbReference type="EMBL" id="CAADGD010000012">
    <property type="protein sequence ID" value="VFK69269.1"/>
    <property type="molecule type" value="Genomic_DNA"/>
</dbReference>
<proteinExistence type="predicted"/>
<protein>
    <recommendedName>
        <fullName evidence="4">ParE toxin of type II toxin-antitoxin system, parDE</fullName>
    </recommendedName>
</protein>